<gene>
    <name evidence="4" type="ORF">FHS02_005572</name>
</gene>
<dbReference type="GO" id="GO:0006352">
    <property type="term" value="P:DNA-templated transcription initiation"/>
    <property type="evidence" value="ECO:0007669"/>
    <property type="project" value="InterPro"/>
</dbReference>
<dbReference type="Gene3D" id="1.10.1740.10">
    <property type="match status" value="1"/>
</dbReference>
<comment type="caution">
    <text evidence="4">The sequence shown here is derived from an EMBL/GenBank/DDBJ whole genome shotgun (WGS) entry which is preliminary data.</text>
</comment>
<evidence type="ECO:0000259" key="3">
    <source>
        <dbReference type="Pfam" id="PF20239"/>
    </source>
</evidence>
<evidence type="ECO:0000313" key="5">
    <source>
        <dbReference type="Proteomes" id="UP000584325"/>
    </source>
</evidence>
<dbReference type="InterPro" id="IPR014284">
    <property type="entry name" value="RNA_pol_sigma-70_dom"/>
</dbReference>
<dbReference type="SUPFAM" id="SSF88946">
    <property type="entry name" value="Sigma2 domain of RNA polymerase sigma factors"/>
    <property type="match status" value="1"/>
</dbReference>
<sequence length="430" mass="47088">MNDRVHRTVEAVWRIESAKIIAALARMLRDVGLAEEMAQEALVAALETWPASFPGTGTPDNPAAWLMATAKNRALDHLRHRKLVQEREPELAYEIESLLEDAAHNAEQALDRALDDRIGDDLLRLVFIACHPVLPTEGRVALTLRLLGGLTTDEIARAFLVPEPTVAQRIVRAKRTLLEARVPFEVPAEHELVQRLSSVLQVIYLIYNEGYSASAGTDWMRPALCDEALRLGRILAGLMPGEPEVHGLVALMEIQSSRARARIAADGAPVLLLDQDRARWDQLLIRRGLAALERAGQLGKSLGPYGLQAAIAACHARARRAADTDWERIAALYDGLAQLAPSPVVELNRAVALAMAFGPAAGLEVADTLVGEPALRHYHLLPSVRGDFLFKLGRLDEARAEFLRAAELTQNERERTLLLSRAAACPSLPG</sequence>
<evidence type="ECO:0000259" key="1">
    <source>
        <dbReference type="Pfam" id="PF04542"/>
    </source>
</evidence>
<dbReference type="Pfam" id="PF08281">
    <property type="entry name" value="Sigma70_r4_2"/>
    <property type="match status" value="1"/>
</dbReference>
<evidence type="ECO:0000259" key="2">
    <source>
        <dbReference type="Pfam" id="PF08281"/>
    </source>
</evidence>
<dbReference type="PANTHER" id="PTHR47756:SF1">
    <property type="entry name" value="BLL0085 PROTEIN"/>
    <property type="match status" value="1"/>
</dbReference>
<organism evidence="4 5">
    <name type="scientific">Pseudoduganella umbonata</name>
    <dbReference type="NCBI Taxonomy" id="864828"/>
    <lineage>
        <taxon>Bacteria</taxon>
        <taxon>Pseudomonadati</taxon>
        <taxon>Pseudomonadota</taxon>
        <taxon>Betaproteobacteria</taxon>
        <taxon>Burkholderiales</taxon>
        <taxon>Oxalobacteraceae</taxon>
        <taxon>Telluria group</taxon>
        <taxon>Pseudoduganella</taxon>
    </lineage>
</organism>
<dbReference type="InterPro" id="IPR013324">
    <property type="entry name" value="RNA_pol_sigma_r3/r4-like"/>
</dbReference>
<feature type="domain" description="RNA polymerase sigma factor 70 region 4 type 2" evidence="2">
    <location>
        <begin position="127"/>
        <end position="177"/>
    </location>
</feature>
<dbReference type="Pfam" id="PF04542">
    <property type="entry name" value="Sigma70_r2"/>
    <property type="match status" value="1"/>
</dbReference>
<dbReference type="PANTHER" id="PTHR47756">
    <property type="entry name" value="BLL6612 PROTEIN-RELATED"/>
    <property type="match status" value="1"/>
</dbReference>
<name>A0A7W5EGH1_9BURK</name>
<dbReference type="SUPFAM" id="SSF88659">
    <property type="entry name" value="Sigma3 and sigma4 domains of RNA polymerase sigma factors"/>
    <property type="match status" value="1"/>
</dbReference>
<dbReference type="EMBL" id="JACHXS010000014">
    <property type="protein sequence ID" value="MBB3224706.1"/>
    <property type="molecule type" value="Genomic_DNA"/>
</dbReference>
<proteinExistence type="predicted"/>
<dbReference type="GO" id="GO:0003677">
    <property type="term" value="F:DNA binding"/>
    <property type="evidence" value="ECO:0007669"/>
    <property type="project" value="InterPro"/>
</dbReference>
<dbReference type="InterPro" id="IPR013325">
    <property type="entry name" value="RNA_pol_sigma_r2"/>
</dbReference>
<dbReference type="InterPro" id="IPR013249">
    <property type="entry name" value="RNA_pol_sigma70_r4_t2"/>
</dbReference>
<dbReference type="InterPro" id="IPR046531">
    <property type="entry name" value="DUF6596"/>
</dbReference>
<accession>A0A7W5EGH1</accession>
<dbReference type="GO" id="GO:0016987">
    <property type="term" value="F:sigma factor activity"/>
    <property type="evidence" value="ECO:0007669"/>
    <property type="project" value="InterPro"/>
</dbReference>
<evidence type="ECO:0000313" key="4">
    <source>
        <dbReference type="EMBL" id="MBB3224706.1"/>
    </source>
</evidence>
<dbReference type="AlphaFoldDB" id="A0A7W5EGH1"/>
<protein>
    <submittedName>
        <fullName evidence="4">RNA polymerase sigma factor (Sigma-70 family)</fullName>
    </submittedName>
</protein>
<dbReference type="Pfam" id="PF20239">
    <property type="entry name" value="DUF6596"/>
    <property type="match status" value="1"/>
</dbReference>
<feature type="domain" description="DUF6596" evidence="3">
    <location>
        <begin position="195"/>
        <end position="295"/>
    </location>
</feature>
<dbReference type="Gene3D" id="1.10.10.10">
    <property type="entry name" value="Winged helix-like DNA-binding domain superfamily/Winged helix DNA-binding domain"/>
    <property type="match status" value="1"/>
</dbReference>
<dbReference type="NCBIfam" id="TIGR02937">
    <property type="entry name" value="sigma70-ECF"/>
    <property type="match status" value="1"/>
</dbReference>
<dbReference type="InterPro" id="IPR036388">
    <property type="entry name" value="WH-like_DNA-bd_sf"/>
</dbReference>
<dbReference type="InterPro" id="IPR007627">
    <property type="entry name" value="RNA_pol_sigma70_r2"/>
</dbReference>
<feature type="domain" description="RNA polymerase sigma-70 region 2" evidence="1">
    <location>
        <begin position="20"/>
        <end position="82"/>
    </location>
</feature>
<dbReference type="RefSeq" id="WP_229422639.1">
    <property type="nucleotide sequence ID" value="NZ_CP040017.1"/>
</dbReference>
<reference evidence="4 5" key="1">
    <citation type="submission" date="2020-08" db="EMBL/GenBank/DDBJ databases">
        <title>Genomic Encyclopedia of Type Strains, Phase III (KMG-III): the genomes of soil and plant-associated and newly described type strains.</title>
        <authorList>
            <person name="Whitman W."/>
        </authorList>
    </citation>
    <scope>NUCLEOTIDE SEQUENCE [LARGE SCALE GENOMIC DNA]</scope>
    <source>
        <strain evidence="4 5">CECT 7753</strain>
    </source>
</reference>
<dbReference type="Proteomes" id="UP000584325">
    <property type="component" value="Unassembled WGS sequence"/>
</dbReference>